<name>A0A7X5ZEA3_9MYCO</name>
<gene>
    <name evidence="3" type="ORF">FHU31_003931</name>
</gene>
<dbReference type="GO" id="GO:0003676">
    <property type="term" value="F:nucleic acid binding"/>
    <property type="evidence" value="ECO:0007669"/>
    <property type="project" value="InterPro"/>
</dbReference>
<comment type="caution">
    <text evidence="3">The sequence shown here is derived from an EMBL/GenBank/DDBJ whole genome shotgun (WGS) entry which is preliminary data.</text>
</comment>
<accession>A0A7X5ZEA3</accession>
<dbReference type="GO" id="GO:0015074">
    <property type="term" value="P:DNA integration"/>
    <property type="evidence" value="ECO:0007669"/>
    <property type="project" value="InterPro"/>
</dbReference>
<dbReference type="Proteomes" id="UP000547444">
    <property type="component" value="Unassembled WGS sequence"/>
</dbReference>
<dbReference type="InterPro" id="IPR009057">
    <property type="entry name" value="Homeodomain-like_sf"/>
</dbReference>
<dbReference type="PANTHER" id="PTHR35004:SF7">
    <property type="entry name" value="INTEGRASE PROTEIN"/>
    <property type="match status" value="1"/>
</dbReference>
<sequence length="398" mass="44277">MAQKVTAMDIRMAAALAGQIPNVAQFCRDHDISRETFYKYQRRFAQLGIDGLQEQSRRPLTSPGQTSAEMEDLIVLRRKQLLEAGCDCGPQSIVWSLQRDGVTGVPSRSTVWQILTRRGQITAQPQKRPKSATKRFCFDRPNECWQSDWTQWMLADGTPVAIAGSLDDHSRYLAGLAAAVGAGTAELVWTVMLAGITECGIPSMSLTDNGFVYTGRLRGFEASFEAALRSLGVRTINSTPYHPQTCGKIERFWQTLKKWLTARDPAATIAELNTLLEQFRVVYNHHRPHRAHGGATPAEAFSIGEKARPADRPVPAPVVVSRHTVGQTSGYVFVAPYKVNVGLRWAGHVCDIIRDGEHITILSGTTLVRTFTADPTRRYQRGDKTTRTYRTREPKPPS</sequence>
<dbReference type="InterPro" id="IPR012337">
    <property type="entry name" value="RNaseH-like_sf"/>
</dbReference>
<evidence type="ECO:0000313" key="4">
    <source>
        <dbReference type="Proteomes" id="UP000547444"/>
    </source>
</evidence>
<dbReference type="InterPro" id="IPR036397">
    <property type="entry name" value="RNaseH_sf"/>
</dbReference>
<evidence type="ECO:0000256" key="1">
    <source>
        <dbReference type="SAM" id="MobiDB-lite"/>
    </source>
</evidence>
<dbReference type="Gene3D" id="3.30.420.10">
    <property type="entry name" value="Ribonuclease H-like superfamily/Ribonuclease H"/>
    <property type="match status" value="1"/>
</dbReference>
<dbReference type="SUPFAM" id="SSF46689">
    <property type="entry name" value="Homeodomain-like"/>
    <property type="match status" value="1"/>
</dbReference>
<feature type="region of interest" description="Disordered" evidence="1">
    <location>
        <begin position="378"/>
        <end position="398"/>
    </location>
</feature>
<organism evidence="3 4">
    <name type="scientific">Mycolicibacterium fluoranthenivorans</name>
    <dbReference type="NCBI Taxonomy" id="258505"/>
    <lineage>
        <taxon>Bacteria</taxon>
        <taxon>Bacillati</taxon>
        <taxon>Actinomycetota</taxon>
        <taxon>Actinomycetes</taxon>
        <taxon>Mycobacteriales</taxon>
        <taxon>Mycobacteriaceae</taxon>
        <taxon>Mycolicibacterium</taxon>
    </lineage>
</organism>
<dbReference type="EMBL" id="JAANOW010000002">
    <property type="protein sequence ID" value="NIH96941.1"/>
    <property type="molecule type" value="Genomic_DNA"/>
</dbReference>
<feature type="domain" description="Integrase catalytic" evidence="2">
    <location>
        <begin position="137"/>
        <end position="305"/>
    </location>
</feature>
<dbReference type="InterPro" id="IPR001584">
    <property type="entry name" value="Integrase_cat-core"/>
</dbReference>
<proteinExistence type="predicted"/>
<reference evidence="3 4" key="1">
    <citation type="submission" date="2020-03" db="EMBL/GenBank/DDBJ databases">
        <title>Sequencing the genomes of 1000 actinobacteria strains.</title>
        <authorList>
            <person name="Klenk H.-P."/>
        </authorList>
    </citation>
    <scope>NUCLEOTIDE SEQUENCE [LARGE SCALE GENOMIC DNA]</scope>
    <source>
        <strain evidence="3 4">DSM 44556</strain>
    </source>
</reference>
<dbReference type="AlphaFoldDB" id="A0A7X5ZEA3"/>
<dbReference type="PANTHER" id="PTHR35004">
    <property type="entry name" value="TRANSPOSASE RV3428C-RELATED"/>
    <property type="match status" value="1"/>
</dbReference>
<evidence type="ECO:0000313" key="3">
    <source>
        <dbReference type="EMBL" id="NIH96941.1"/>
    </source>
</evidence>
<keyword evidence="4" id="KW-1185">Reference proteome</keyword>
<evidence type="ECO:0000259" key="2">
    <source>
        <dbReference type="PROSITE" id="PS50994"/>
    </source>
</evidence>
<dbReference type="Pfam" id="PF13565">
    <property type="entry name" value="HTH_32"/>
    <property type="match status" value="1"/>
</dbReference>
<dbReference type="PROSITE" id="PS50994">
    <property type="entry name" value="INTEGRASE"/>
    <property type="match status" value="1"/>
</dbReference>
<protein>
    <submittedName>
        <fullName evidence="3">Transposase InsO family protein</fullName>
    </submittedName>
</protein>
<dbReference type="Pfam" id="PF13683">
    <property type="entry name" value="rve_3"/>
    <property type="match status" value="1"/>
</dbReference>
<dbReference type="SUPFAM" id="SSF53098">
    <property type="entry name" value="Ribonuclease H-like"/>
    <property type="match status" value="1"/>
</dbReference>
<dbReference type="RefSeq" id="WP_167161595.1">
    <property type="nucleotide sequence ID" value="NZ_JAANOW010000002.1"/>
</dbReference>